<evidence type="ECO:0000256" key="1">
    <source>
        <dbReference type="SAM" id="Phobius"/>
    </source>
</evidence>
<protein>
    <submittedName>
        <fullName evidence="2">Uncharacterized protein</fullName>
    </submittedName>
</protein>
<keyword evidence="1" id="KW-0812">Transmembrane</keyword>
<sequence>MLPRQKFFVYSHFLTLLLVGFLIGTSLTFLYKKAIPGGALRGLSLSDPTVALAPVCPAPANVTRDIYFVSCGGIY</sequence>
<dbReference type="AlphaFoldDB" id="A0A1F6DWY7"/>
<accession>A0A1F6DWY7</accession>
<dbReference type="STRING" id="1798497.A3D71_04110"/>
<dbReference type="Proteomes" id="UP000177652">
    <property type="component" value="Unassembled WGS sequence"/>
</dbReference>
<organism evidence="2 3">
    <name type="scientific">Candidatus Kaiserbacteria bacterium RIFCSPHIGHO2_02_FULL_55_20</name>
    <dbReference type="NCBI Taxonomy" id="1798497"/>
    <lineage>
        <taxon>Bacteria</taxon>
        <taxon>Candidatus Kaiseribacteriota</taxon>
    </lineage>
</organism>
<proteinExistence type="predicted"/>
<keyword evidence="1" id="KW-1133">Transmembrane helix</keyword>
<comment type="caution">
    <text evidence="2">The sequence shown here is derived from an EMBL/GenBank/DDBJ whole genome shotgun (WGS) entry which is preliminary data.</text>
</comment>
<gene>
    <name evidence="2" type="ORF">A3D71_04110</name>
</gene>
<feature type="transmembrane region" description="Helical" evidence="1">
    <location>
        <begin position="12"/>
        <end position="31"/>
    </location>
</feature>
<evidence type="ECO:0000313" key="3">
    <source>
        <dbReference type="Proteomes" id="UP000177652"/>
    </source>
</evidence>
<name>A0A1F6DWY7_9BACT</name>
<keyword evidence="1" id="KW-0472">Membrane</keyword>
<dbReference type="EMBL" id="MFLK01000026">
    <property type="protein sequence ID" value="OGG65923.1"/>
    <property type="molecule type" value="Genomic_DNA"/>
</dbReference>
<evidence type="ECO:0000313" key="2">
    <source>
        <dbReference type="EMBL" id="OGG65923.1"/>
    </source>
</evidence>
<reference evidence="2 3" key="1">
    <citation type="journal article" date="2016" name="Nat. Commun.">
        <title>Thousands of microbial genomes shed light on interconnected biogeochemical processes in an aquifer system.</title>
        <authorList>
            <person name="Anantharaman K."/>
            <person name="Brown C.T."/>
            <person name="Hug L.A."/>
            <person name="Sharon I."/>
            <person name="Castelle C.J."/>
            <person name="Probst A.J."/>
            <person name="Thomas B.C."/>
            <person name="Singh A."/>
            <person name="Wilkins M.J."/>
            <person name="Karaoz U."/>
            <person name="Brodie E.L."/>
            <person name="Williams K.H."/>
            <person name="Hubbard S.S."/>
            <person name="Banfield J.F."/>
        </authorList>
    </citation>
    <scope>NUCLEOTIDE SEQUENCE [LARGE SCALE GENOMIC DNA]</scope>
</reference>